<dbReference type="InterPro" id="IPR016300">
    <property type="entry name" value="ATPase_ArsA/GET3"/>
</dbReference>
<dbReference type="Gene3D" id="3.40.50.300">
    <property type="entry name" value="P-loop containing nucleotide triphosphate hydrolases"/>
    <property type="match status" value="1"/>
</dbReference>
<accession>A0ABX1RAP4</accession>
<feature type="domain" description="ArsA/GET3 Anion-transporting ATPase-like" evidence="1">
    <location>
        <begin position="41"/>
        <end position="198"/>
    </location>
</feature>
<sequence length="367" mass="38610">MNGHCSQRLIAFRRPGGRKLRNLTDVTSSAWPAALSAARLHVVSGKGGTGKTTVAAALALALASGGRRTLLIEVEGRQGIAQLFDTPPLPYEERKIAVAPGGGEVRALAVDTEAALLEYFELFYRLGMAGRTLRRMGAIEFATTLAPGLRDVLLTGKAKECVNRRGPDGLPVYDAVVLDAPPTGRVVSFLDVTKAMADLAKSGPIHSQAAGVVQVLHSELTAVHLVTLLEDLPVTETLETVDELAATGFPMGAVIVNRVRPQWLPDRSVAAAANGRVDAERIRAGLSTAGLDLPPDVIDGLVAETVDHAVRVHAEATALARLDEGPPLPRLELPQLVDGVDLGSLYELAETLVEQGVSVPTLSGAHS</sequence>
<dbReference type="EMBL" id="JAAXKY010000015">
    <property type="protein sequence ID" value="NMH76944.1"/>
    <property type="molecule type" value="Genomic_DNA"/>
</dbReference>
<evidence type="ECO:0000313" key="3">
    <source>
        <dbReference type="Proteomes" id="UP001296706"/>
    </source>
</evidence>
<name>A0ABX1RAP4_9PSEU</name>
<proteinExistence type="predicted"/>
<dbReference type="Pfam" id="PF02374">
    <property type="entry name" value="ArsA_ATPase"/>
    <property type="match status" value="1"/>
</dbReference>
<dbReference type="Proteomes" id="UP001296706">
    <property type="component" value="Unassembled WGS sequence"/>
</dbReference>
<evidence type="ECO:0000259" key="1">
    <source>
        <dbReference type="Pfam" id="PF02374"/>
    </source>
</evidence>
<dbReference type="SUPFAM" id="SSF52540">
    <property type="entry name" value="P-loop containing nucleoside triphosphate hydrolases"/>
    <property type="match status" value="1"/>
</dbReference>
<protein>
    <submittedName>
        <fullName evidence="2">ArsA family ATPase</fullName>
    </submittedName>
</protein>
<dbReference type="InterPro" id="IPR025723">
    <property type="entry name" value="ArsA/GET3_ATPase-like"/>
</dbReference>
<evidence type="ECO:0000313" key="2">
    <source>
        <dbReference type="EMBL" id="NMH76944.1"/>
    </source>
</evidence>
<dbReference type="PANTHER" id="PTHR10803">
    <property type="entry name" value="ARSENICAL PUMP-DRIVING ATPASE ARSENITE-TRANSLOCATING ATPASE"/>
    <property type="match status" value="1"/>
</dbReference>
<comment type="caution">
    <text evidence="2">The sequence shown here is derived from an EMBL/GenBank/DDBJ whole genome shotgun (WGS) entry which is preliminary data.</text>
</comment>
<keyword evidence="3" id="KW-1185">Reference proteome</keyword>
<organism evidence="2 3">
    <name type="scientific">Pseudonocardia xinjiangensis</name>
    <dbReference type="NCBI Taxonomy" id="75289"/>
    <lineage>
        <taxon>Bacteria</taxon>
        <taxon>Bacillati</taxon>
        <taxon>Actinomycetota</taxon>
        <taxon>Actinomycetes</taxon>
        <taxon>Pseudonocardiales</taxon>
        <taxon>Pseudonocardiaceae</taxon>
        <taxon>Pseudonocardia</taxon>
    </lineage>
</organism>
<reference evidence="2 3" key="1">
    <citation type="submission" date="2020-04" db="EMBL/GenBank/DDBJ databases">
        <authorList>
            <person name="Klaysubun C."/>
            <person name="Duangmal K."/>
            <person name="Lipun K."/>
        </authorList>
    </citation>
    <scope>NUCLEOTIDE SEQUENCE [LARGE SCALE GENOMIC DNA]</scope>
    <source>
        <strain evidence="2 3">JCM 11839</strain>
    </source>
</reference>
<gene>
    <name evidence="2" type="ORF">HF577_07520</name>
</gene>
<dbReference type="PANTHER" id="PTHR10803:SF31">
    <property type="entry name" value="ATPASE RV3679-RELATED"/>
    <property type="match status" value="1"/>
</dbReference>
<dbReference type="InterPro" id="IPR027417">
    <property type="entry name" value="P-loop_NTPase"/>
</dbReference>